<dbReference type="Gene3D" id="3.40.50.1110">
    <property type="entry name" value="SGNH hydrolase"/>
    <property type="match status" value="1"/>
</dbReference>
<dbReference type="InterPro" id="IPR036514">
    <property type="entry name" value="SGNH_hydro_sf"/>
</dbReference>
<dbReference type="EMBL" id="BRXY01000294">
    <property type="protein sequence ID" value="GMH84533.1"/>
    <property type="molecule type" value="Genomic_DNA"/>
</dbReference>
<proteinExistence type="predicted"/>
<reference evidence="4" key="1">
    <citation type="journal article" date="2023" name="Commun. Biol.">
        <title>Genome analysis of Parmales, the sister group of diatoms, reveals the evolutionary specialization of diatoms from phago-mixotrophs to photoautotrophs.</title>
        <authorList>
            <person name="Ban H."/>
            <person name="Sato S."/>
            <person name="Yoshikawa S."/>
            <person name="Yamada K."/>
            <person name="Nakamura Y."/>
            <person name="Ichinomiya M."/>
            <person name="Sato N."/>
            <person name="Blanc-Mathieu R."/>
            <person name="Endo H."/>
            <person name="Kuwata A."/>
            <person name="Ogata H."/>
        </authorList>
    </citation>
    <scope>NUCLEOTIDE SEQUENCE [LARGE SCALE GENOMIC DNA]</scope>
    <source>
        <strain evidence="4">NIES 3701</strain>
    </source>
</reference>
<feature type="domain" description="SGNH hydrolase-type esterase" evidence="2">
    <location>
        <begin position="96"/>
        <end position="275"/>
    </location>
</feature>
<evidence type="ECO:0000313" key="4">
    <source>
        <dbReference type="Proteomes" id="UP001165085"/>
    </source>
</evidence>
<accession>A0A9W7BD22</accession>
<dbReference type="Proteomes" id="UP001165085">
    <property type="component" value="Unassembled WGS sequence"/>
</dbReference>
<sequence length="290" mass="31960">MMSALFIVVVVLMTVAPSEYGIVESVSAHSRNRGDFGSPLCTRDGQCREDSTVATPRTEFSARSEQQLSDWLKTQALHRRQSIAEFHDGAVIDVLFLGDSITEYLTGKSLEHSCCAEQKRAFSRAWSKHKVLANGISGDQTQHLLWRVSDEGGELSVGKAKINRIVINIGTNNLGAGMSPSMAAEGVLKVAQTVSSLVPTAEIIVEEIFPRANLQQKVAEANEMIRTRMKSRLPSVTLSRCGVQFRLGEEAERESDWTVDRVFMPDALHPNGAGVKKWMNCLQENMILNA</sequence>
<evidence type="ECO:0000259" key="2">
    <source>
        <dbReference type="Pfam" id="PF13472"/>
    </source>
</evidence>
<dbReference type="Pfam" id="PF13472">
    <property type="entry name" value="Lipase_GDSL_2"/>
    <property type="match status" value="1"/>
</dbReference>
<feature type="chain" id="PRO_5040786602" description="SGNH hydrolase-type esterase domain-containing protein" evidence="1">
    <location>
        <begin position="21"/>
        <end position="290"/>
    </location>
</feature>
<dbReference type="InterPro" id="IPR051532">
    <property type="entry name" value="Ester_Hydrolysis_Enzymes"/>
</dbReference>
<protein>
    <recommendedName>
        <fullName evidence="2">SGNH hydrolase-type esterase domain-containing protein</fullName>
    </recommendedName>
</protein>
<comment type="caution">
    <text evidence="3">The sequence shown here is derived from an EMBL/GenBank/DDBJ whole genome shotgun (WGS) entry which is preliminary data.</text>
</comment>
<dbReference type="InterPro" id="IPR013830">
    <property type="entry name" value="SGNH_hydro"/>
</dbReference>
<dbReference type="GO" id="GO:0004622">
    <property type="term" value="F:phosphatidylcholine lysophospholipase activity"/>
    <property type="evidence" value="ECO:0007669"/>
    <property type="project" value="TreeGrafter"/>
</dbReference>
<keyword evidence="1" id="KW-0732">Signal</keyword>
<evidence type="ECO:0000313" key="3">
    <source>
        <dbReference type="EMBL" id="GMH84533.1"/>
    </source>
</evidence>
<evidence type="ECO:0000256" key="1">
    <source>
        <dbReference type="SAM" id="SignalP"/>
    </source>
</evidence>
<organism evidence="3 4">
    <name type="scientific">Triparma strigata</name>
    <dbReference type="NCBI Taxonomy" id="1606541"/>
    <lineage>
        <taxon>Eukaryota</taxon>
        <taxon>Sar</taxon>
        <taxon>Stramenopiles</taxon>
        <taxon>Ochrophyta</taxon>
        <taxon>Bolidophyceae</taxon>
        <taxon>Parmales</taxon>
        <taxon>Triparmaceae</taxon>
        <taxon>Triparma</taxon>
    </lineage>
</organism>
<keyword evidence="4" id="KW-1185">Reference proteome</keyword>
<gene>
    <name evidence="3" type="ORF">TrST_g1313</name>
</gene>
<dbReference type="PANTHER" id="PTHR30383">
    <property type="entry name" value="THIOESTERASE 1/PROTEASE 1/LYSOPHOSPHOLIPASE L1"/>
    <property type="match status" value="1"/>
</dbReference>
<feature type="signal peptide" evidence="1">
    <location>
        <begin position="1"/>
        <end position="20"/>
    </location>
</feature>
<dbReference type="SUPFAM" id="SSF52266">
    <property type="entry name" value="SGNH hydrolase"/>
    <property type="match status" value="1"/>
</dbReference>
<dbReference type="PANTHER" id="PTHR30383:SF5">
    <property type="entry name" value="SGNH HYDROLASE-TYPE ESTERASE DOMAIN-CONTAINING PROTEIN"/>
    <property type="match status" value="1"/>
</dbReference>
<name>A0A9W7BD22_9STRA</name>
<dbReference type="OrthoDB" id="505607at2759"/>
<dbReference type="AlphaFoldDB" id="A0A9W7BD22"/>